<dbReference type="SMART" id="SM01007">
    <property type="entry name" value="Aldolase_II"/>
    <property type="match status" value="1"/>
</dbReference>
<evidence type="ECO:0000256" key="2">
    <source>
        <dbReference type="ARBA" id="ARBA00023239"/>
    </source>
</evidence>
<keyword evidence="5" id="KW-1185">Reference proteome</keyword>
<dbReference type="EC" id="5.1.3.4" evidence="4"/>
<protein>
    <submittedName>
        <fullName evidence="4">L-ribulose-5-phosphate 4-epimerase</fullName>
        <ecNumber evidence="4">4.2.1.109</ecNumber>
        <ecNumber evidence="4">5.1.3.4</ecNumber>
    </submittedName>
</protein>
<dbReference type="SUPFAM" id="SSF53639">
    <property type="entry name" value="AraD/HMP-PK domain-like"/>
    <property type="match status" value="1"/>
</dbReference>
<dbReference type="Pfam" id="PF00596">
    <property type="entry name" value="Aldolase_II"/>
    <property type="match status" value="1"/>
</dbReference>
<dbReference type="GO" id="GO:0019323">
    <property type="term" value="P:pentose catabolic process"/>
    <property type="evidence" value="ECO:0007669"/>
    <property type="project" value="TreeGrafter"/>
</dbReference>
<dbReference type="EMBL" id="UHDP01000003">
    <property type="protein sequence ID" value="SUM45802.1"/>
    <property type="molecule type" value="Genomic_DNA"/>
</dbReference>
<evidence type="ECO:0000313" key="5">
    <source>
        <dbReference type="Proteomes" id="UP000255549"/>
    </source>
</evidence>
<dbReference type="AlphaFoldDB" id="A0A380G4X5"/>
<accession>A0A380G4X5</accession>
<gene>
    <name evidence="4" type="primary">mtnB</name>
    <name evidence="4" type="ORF">NCTC11048_00791</name>
</gene>
<dbReference type="InterPro" id="IPR050197">
    <property type="entry name" value="Aldolase_class_II_sugar_metab"/>
</dbReference>
<evidence type="ECO:0000313" key="4">
    <source>
        <dbReference type="EMBL" id="SUM45802.1"/>
    </source>
</evidence>
<dbReference type="OrthoDB" id="9794581at2"/>
<keyword evidence="4" id="KW-0413">Isomerase</keyword>
<keyword evidence="1" id="KW-0479">Metal-binding</keyword>
<dbReference type="GO" id="GO:0046570">
    <property type="term" value="F:methylthioribulose 1-phosphate dehydratase activity"/>
    <property type="evidence" value="ECO:0007669"/>
    <property type="project" value="UniProtKB-EC"/>
</dbReference>
<dbReference type="Gene3D" id="3.40.225.10">
    <property type="entry name" value="Class II aldolase/adducin N-terminal domain"/>
    <property type="match status" value="1"/>
</dbReference>
<sequence length="217" mass="24479">MTEKEQQLRELICDIGRNLFNKDYVAANDGNISARLSENEILATPTATSKGYLRPENIVKLDLEGNILESKEGVKPSTEVKMHLRCYQKMPQCQGVVHAHPPYATAFAIKGEVLDKATMPEVVIAMPQIPLAHYGCPSTEEVPDSIEPYFNQSEAVLLESHGAITWGKDLMSAYLNMERLEYIAKLTYITRQLDGERELSQERIDELIKLRSFYGMA</sequence>
<reference evidence="4 5" key="1">
    <citation type="submission" date="2018-06" db="EMBL/GenBank/DDBJ databases">
        <authorList>
            <consortium name="Pathogen Informatics"/>
            <person name="Doyle S."/>
        </authorList>
    </citation>
    <scope>NUCLEOTIDE SEQUENCE [LARGE SCALE GENOMIC DNA]</scope>
    <source>
        <strain evidence="5">NCTC 11048</strain>
    </source>
</reference>
<feature type="domain" description="Class II aldolase/adducin N-terminal" evidence="3">
    <location>
        <begin position="10"/>
        <end position="188"/>
    </location>
</feature>
<dbReference type="GO" id="GO:0005829">
    <property type="term" value="C:cytosol"/>
    <property type="evidence" value="ECO:0007669"/>
    <property type="project" value="TreeGrafter"/>
</dbReference>
<name>A0A380G4X5_STAIN</name>
<dbReference type="InterPro" id="IPR036409">
    <property type="entry name" value="Aldolase_II/adducin_N_sf"/>
</dbReference>
<evidence type="ECO:0000256" key="1">
    <source>
        <dbReference type="ARBA" id="ARBA00022723"/>
    </source>
</evidence>
<keyword evidence="2 4" id="KW-0456">Lyase</keyword>
<dbReference type="STRING" id="1141106.GCA_000308095_02631"/>
<organism evidence="4 5">
    <name type="scientific">Staphylococcus intermedius NCTC 11048</name>
    <dbReference type="NCBI Taxonomy" id="1141106"/>
    <lineage>
        <taxon>Bacteria</taxon>
        <taxon>Bacillati</taxon>
        <taxon>Bacillota</taxon>
        <taxon>Bacilli</taxon>
        <taxon>Bacillales</taxon>
        <taxon>Staphylococcaceae</taxon>
        <taxon>Staphylococcus</taxon>
        <taxon>Staphylococcus intermedius group</taxon>
    </lineage>
</organism>
<dbReference type="GO" id="GO:0016832">
    <property type="term" value="F:aldehyde-lyase activity"/>
    <property type="evidence" value="ECO:0007669"/>
    <property type="project" value="TreeGrafter"/>
</dbReference>
<dbReference type="EC" id="4.2.1.109" evidence="4"/>
<dbReference type="GO" id="GO:0046872">
    <property type="term" value="F:metal ion binding"/>
    <property type="evidence" value="ECO:0007669"/>
    <property type="project" value="UniProtKB-KW"/>
</dbReference>
<evidence type="ECO:0000259" key="3">
    <source>
        <dbReference type="SMART" id="SM01007"/>
    </source>
</evidence>
<dbReference type="Proteomes" id="UP000255549">
    <property type="component" value="Unassembled WGS sequence"/>
</dbReference>
<dbReference type="PANTHER" id="PTHR22789:SF0">
    <property type="entry name" value="3-OXO-TETRONATE 4-PHOSPHATE DECARBOXYLASE-RELATED"/>
    <property type="match status" value="1"/>
</dbReference>
<dbReference type="RefSeq" id="WP_019167206.1">
    <property type="nucleotide sequence ID" value="NZ_CAIB01000007.1"/>
</dbReference>
<proteinExistence type="predicted"/>
<dbReference type="GO" id="GO:0008742">
    <property type="term" value="F:L-ribulose-phosphate 4-epimerase activity"/>
    <property type="evidence" value="ECO:0007669"/>
    <property type="project" value="UniProtKB-EC"/>
</dbReference>
<dbReference type="PANTHER" id="PTHR22789">
    <property type="entry name" value="FUCULOSE PHOSPHATE ALDOLASE"/>
    <property type="match status" value="1"/>
</dbReference>
<dbReference type="InterPro" id="IPR001303">
    <property type="entry name" value="Aldolase_II/adducin_N"/>
</dbReference>